<dbReference type="Pfam" id="PF13516">
    <property type="entry name" value="LRR_6"/>
    <property type="match status" value="1"/>
</dbReference>
<dbReference type="PANTHER" id="PTHR46652">
    <property type="entry name" value="LEUCINE-RICH REPEAT AND IQ DOMAIN-CONTAINING PROTEIN 1-RELATED"/>
    <property type="match status" value="1"/>
</dbReference>
<comment type="caution">
    <text evidence="3">The sequence shown here is derived from an EMBL/GenBank/DDBJ whole genome shotgun (WGS) entry which is preliminary data.</text>
</comment>
<evidence type="ECO:0000313" key="4">
    <source>
        <dbReference type="EMBL" id="CAL6089939.1"/>
    </source>
</evidence>
<keyword evidence="1" id="KW-0433">Leucine-rich repeat</keyword>
<evidence type="ECO:0000256" key="1">
    <source>
        <dbReference type="ARBA" id="ARBA00022614"/>
    </source>
</evidence>
<evidence type="ECO:0000313" key="3">
    <source>
        <dbReference type="EMBL" id="CAI9946159.1"/>
    </source>
</evidence>
<name>A0AA86Q5E2_9EUKA</name>
<sequence length="176" mass="20237">MNAKVFEVLRSQVSNGELKLEENENVQNLLFIDELNVAKISLYGMKNVKFDVCPENVKELIIEECFGICLTGIDQMKLSVLQINNCNINSLEPLRKLTELQQLELQYNKINDISILKNFQSITSLSLAYNRITDISVLENLNMIQSLNLNFNKIQNIKALKNLNSTVEQQLDQRYP</sequence>
<evidence type="ECO:0000313" key="5">
    <source>
        <dbReference type="Proteomes" id="UP001642409"/>
    </source>
</evidence>
<dbReference type="EMBL" id="CAXDID020000423">
    <property type="protein sequence ID" value="CAL6089939.1"/>
    <property type="molecule type" value="Genomic_DNA"/>
</dbReference>
<reference evidence="4 5" key="2">
    <citation type="submission" date="2024-07" db="EMBL/GenBank/DDBJ databases">
        <authorList>
            <person name="Akdeniz Z."/>
        </authorList>
    </citation>
    <scope>NUCLEOTIDE SEQUENCE [LARGE SCALE GENOMIC DNA]</scope>
</reference>
<organism evidence="3">
    <name type="scientific">Hexamita inflata</name>
    <dbReference type="NCBI Taxonomy" id="28002"/>
    <lineage>
        <taxon>Eukaryota</taxon>
        <taxon>Metamonada</taxon>
        <taxon>Diplomonadida</taxon>
        <taxon>Hexamitidae</taxon>
        <taxon>Hexamitinae</taxon>
        <taxon>Hexamita</taxon>
    </lineage>
</organism>
<dbReference type="Gene3D" id="3.80.10.10">
    <property type="entry name" value="Ribonuclease Inhibitor"/>
    <property type="match status" value="1"/>
</dbReference>
<proteinExistence type="predicted"/>
<keyword evidence="2" id="KW-0677">Repeat</keyword>
<dbReference type="Proteomes" id="UP001642409">
    <property type="component" value="Unassembled WGS sequence"/>
</dbReference>
<protein>
    <submittedName>
        <fullName evidence="3">Leucine-rich repeat domain-containing protein</fullName>
    </submittedName>
    <submittedName>
        <fullName evidence="4">Leucine-rich_repeat domain-containing protein</fullName>
    </submittedName>
</protein>
<dbReference type="InterPro" id="IPR050836">
    <property type="entry name" value="SDS22/Internalin_LRR"/>
</dbReference>
<dbReference type="SUPFAM" id="SSF52058">
    <property type="entry name" value="L domain-like"/>
    <property type="match status" value="1"/>
</dbReference>
<dbReference type="PROSITE" id="PS51450">
    <property type="entry name" value="LRR"/>
    <property type="match status" value="4"/>
</dbReference>
<dbReference type="EMBL" id="CATOUU010000757">
    <property type="protein sequence ID" value="CAI9946159.1"/>
    <property type="molecule type" value="Genomic_DNA"/>
</dbReference>
<gene>
    <name evidence="3" type="ORF">HINF_LOCUS33804</name>
    <name evidence="4" type="ORF">HINF_LOCUS65071</name>
</gene>
<dbReference type="AlphaFoldDB" id="A0AA86Q5E2"/>
<reference evidence="3" key="1">
    <citation type="submission" date="2023-06" db="EMBL/GenBank/DDBJ databases">
        <authorList>
            <person name="Kurt Z."/>
        </authorList>
    </citation>
    <scope>NUCLEOTIDE SEQUENCE</scope>
</reference>
<dbReference type="PANTHER" id="PTHR46652:SF3">
    <property type="entry name" value="LEUCINE-RICH REPEAT-CONTAINING PROTEIN 9"/>
    <property type="match status" value="1"/>
</dbReference>
<accession>A0AA86Q5E2</accession>
<dbReference type="InterPro" id="IPR032675">
    <property type="entry name" value="LRR_dom_sf"/>
</dbReference>
<evidence type="ECO:0000256" key="2">
    <source>
        <dbReference type="ARBA" id="ARBA00022737"/>
    </source>
</evidence>
<dbReference type="InterPro" id="IPR001611">
    <property type="entry name" value="Leu-rich_rpt"/>
</dbReference>
<keyword evidence="5" id="KW-1185">Reference proteome</keyword>